<feature type="non-terminal residue" evidence="7">
    <location>
        <position position="1"/>
    </location>
</feature>
<dbReference type="GO" id="GO:0005778">
    <property type="term" value="C:peroxisomal membrane"/>
    <property type="evidence" value="ECO:0007669"/>
    <property type="project" value="UniProtKB-ARBA"/>
</dbReference>
<keyword evidence="4 5" id="KW-0472">Membrane</keyword>
<dbReference type="OrthoDB" id="74314at2759"/>
<feature type="transmembrane region" description="Helical" evidence="5">
    <location>
        <begin position="109"/>
        <end position="127"/>
    </location>
</feature>
<evidence type="ECO:0000256" key="2">
    <source>
        <dbReference type="ARBA" id="ARBA00022692"/>
    </source>
</evidence>
<dbReference type="STRING" id="1555241.A0A4P9XEC1"/>
<evidence type="ECO:0000259" key="6">
    <source>
        <dbReference type="Pfam" id="PF06398"/>
    </source>
</evidence>
<keyword evidence="3 5" id="KW-1133">Transmembrane helix</keyword>
<name>A0A4P9XEC1_9FUNG</name>
<proteinExistence type="predicted"/>
<protein>
    <recommendedName>
        <fullName evidence="6">TECPR1-like DysF domain-containing protein</fullName>
    </recommendedName>
</protein>
<dbReference type="GO" id="GO:0007031">
    <property type="term" value="P:peroxisome organization"/>
    <property type="evidence" value="ECO:0007669"/>
    <property type="project" value="TreeGrafter"/>
</dbReference>
<feature type="transmembrane region" description="Helical" evidence="5">
    <location>
        <begin position="147"/>
        <end position="167"/>
    </location>
</feature>
<evidence type="ECO:0000313" key="7">
    <source>
        <dbReference type="EMBL" id="RKP03897.1"/>
    </source>
</evidence>
<feature type="non-terminal residue" evidence="7">
    <location>
        <position position="214"/>
    </location>
</feature>
<evidence type="ECO:0000256" key="1">
    <source>
        <dbReference type="ARBA" id="ARBA00004141"/>
    </source>
</evidence>
<dbReference type="PANTHER" id="PTHR28304:SF2">
    <property type="entry name" value="PEROXISOMAL MEMBRANE PROTEIN PEX29"/>
    <property type="match status" value="1"/>
</dbReference>
<evidence type="ECO:0000313" key="8">
    <source>
        <dbReference type="Proteomes" id="UP000274922"/>
    </source>
</evidence>
<dbReference type="Proteomes" id="UP000274922">
    <property type="component" value="Unassembled WGS sequence"/>
</dbReference>
<dbReference type="EMBL" id="ML014116">
    <property type="protein sequence ID" value="RKP03897.1"/>
    <property type="molecule type" value="Genomic_DNA"/>
</dbReference>
<dbReference type="Pfam" id="PF06398">
    <property type="entry name" value="Pex24p"/>
    <property type="match status" value="1"/>
</dbReference>
<dbReference type="InterPro" id="IPR010482">
    <property type="entry name" value="TECPR1-like_DysF"/>
</dbReference>
<dbReference type="AlphaFoldDB" id="A0A4P9XEC1"/>
<feature type="domain" description="TECPR1-like DysF" evidence="6">
    <location>
        <begin position="1"/>
        <end position="212"/>
    </location>
</feature>
<keyword evidence="2 5" id="KW-0812">Transmembrane</keyword>
<organism evidence="7 8">
    <name type="scientific">Caulochytrium protostelioides</name>
    <dbReference type="NCBI Taxonomy" id="1555241"/>
    <lineage>
        <taxon>Eukaryota</taxon>
        <taxon>Fungi</taxon>
        <taxon>Fungi incertae sedis</taxon>
        <taxon>Chytridiomycota</taxon>
        <taxon>Chytridiomycota incertae sedis</taxon>
        <taxon>Chytridiomycetes</taxon>
        <taxon>Caulochytriales</taxon>
        <taxon>Caulochytriaceae</taxon>
        <taxon>Caulochytrium</taxon>
    </lineage>
</organism>
<sequence>IISVLTWEVPSRTLTALVAYITLCLYPALLCVLPQMVMISLIVHNYYNRTKSRYVKKSPSSLYKHDAKKYAQNLHFLQNSMGDYAALYLKVRKDAEVLAWSDEARTLQLLKLCVGSMFGTLLVLRWVPFNYIALSGGLVLFFQNTAFYQALCATVPSAVAATMRSTLDDVRDALARAHAAAQAGGSNAGQATDIVVSLYENQRWWAGLGWLPHL</sequence>
<evidence type="ECO:0000256" key="4">
    <source>
        <dbReference type="ARBA" id="ARBA00023136"/>
    </source>
</evidence>
<keyword evidence="8" id="KW-1185">Reference proteome</keyword>
<feature type="transmembrane region" description="Helical" evidence="5">
    <location>
        <begin position="17"/>
        <end position="43"/>
    </location>
</feature>
<evidence type="ECO:0000256" key="3">
    <source>
        <dbReference type="ARBA" id="ARBA00022989"/>
    </source>
</evidence>
<gene>
    <name evidence="7" type="ORF">CXG81DRAFT_4246</name>
</gene>
<dbReference type="PANTHER" id="PTHR28304">
    <property type="entry name" value="PEROXISOMAL MEMBRANE PROTEIN PEX29"/>
    <property type="match status" value="1"/>
</dbReference>
<evidence type="ECO:0000256" key="5">
    <source>
        <dbReference type="SAM" id="Phobius"/>
    </source>
</evidence>
<reference evidence="8" key="1">
    <citation type="journal article" date="2018" name="Nat. Microbiol.">
        <title>Leveraging single-cell genomics to expand the fungal tree of life.</title>
        <authorList>
            <person name="Ahrendt S.R."/>
            <person name="Quandt C.A."/>
            <person name="Ciobanu D."/>
            <person name="Clum A."/>
            <person name="Salamov A."/>
            <person name="Andreopoulos B."/>
            <person name="Cheng J.F."/>
            <person name="Woyke T."/>
            <person name="Pelin A."/>
            <person name="Henrissat B."/>
            <person name="Reynolds N.K."/>
            <person name="Benny G.L."/>
            <person name="Smith M.E."/>
            <person name="James T.Y."/>
            <person name="Grigoriev I.V."/>
        </authorList>
    </citation>
    <scope>NUCLEOTIDE SEQUENCE [LARGE SCALE GENOMIC DNA]</scope>
    <source>
        <strain evidence="8">ATCC 52028</strain>
    </source>
</reference>
<accession>A0A4P9XEC1</accession>
<comment type="subcellular location">
    <subcellularLocation>
        <location evidence="1">Membrane</location>
        <topology evidence="1">Multi-pass membrane protein</topology>
    </subcellularLocation>
</comment>
<dbReference type="InterPro" id="IPR052816">
    <property type="entry name" value="Peroxisomal_Membrane_PEX28-32"/>
</dbReference>